<feature type="transmembrane region" description="Helical" evidence="1">
    <location>
        <begin position="205"/>
        <end position="224"/>
    </location>
</feature>
<evidence type="ECO:0000256" key="1">
    <source>
        <dbReference type="SAM" id="Phobius"/>
    </source>
</evidence>
<dbReference type="Proteomes" id="UP001234798">
    <property type="component" value="Chromosome"/>
</dbReference>
<feature type="transmembrane region" description="Helical" evidence="1">
    <location>
        <begin position="652"/>
        <end position="669"/>
    </location>
</feature>
<name>A0ABY9LTZ0_9BURK</name>
<organism evidence="2 3">
    <name type="scientific">Achromobacter seleniivolatilans</name>
    <dbReference type="NCBI Taxonomy" id="3047478"/>
    <lineage>
        <taxon>Bacteria</taxon>
        <taxon>Pseudomonadati</taxon>
        <taxon>Pseudomonadota</taxon>
        <taxon>Betaproteobacteria</taxon>
        <taxon>Burkholderiales</taxon>
        <taxon>Alcaligenaceae</taxon>
        <taxon>Achromobacter</taxon>
    </lineage>
</organism>
<keyword evidence="1" id="KW-0812">Transmembrane</keyword>
<feature type="transmembrane region" description="Helical" evidence="1">
    <location>
        <begin position="627"/>
        <end position="646"/>
    </location>
</feature>
<accession>A0ABY9LTZ0</accession>
<evidence type="ECO:0000313" key="2">
    <source>
        <dbReference type="EMBL" id="WMD18202.1"/>
    </source>
</evidence>
<feature type="transmembrane region" description="Helical" evidence="1">
    <location>
        <begin position="348"/>
        <end position="364"/>
    </location>
</feature>
<feature type="transmembrane region" description="Helical" evidence="1">
    <location>
        <begin position="394"/>
        <end position="413"/>
    </location>
</feature>
<evidence type="ECO:0008006" key="4">
    <source>
        <dbReference type="Google" id="ProtNLM"/>
    </source>
</evidence>
<keyword evidence="1" id="KW-1133">Transmembrane helix</keyword>
<protein>
    <recommendedName>
        <fullName evidence="4">Glycosyltransferase RgtA/B/C/D-like domain-containing protein</fullName>
    </recommendedName>
</protein>
<feature type="transmembrane region" description="Helical" evidence="1">
    <location>
        <begin position="599"/>
        <end position="620"/>
    </location>
</feature>
<reference evidence="2 3" key="1">
    <citation type="submission" date="2023-08" db="EMBL/GenBank/DDBJ databases">
        <title>Achromobacter seleniivolatilans sp. nov., isolated from seleniferous soil.</title>
        <authorList>
            <person name="Zhang S."/>
            <person name="Li K."/>
            <person name="Peng J."/>
            <person name="Zhao Q."/>
            <person name="Wang H."/>
            <person name="Guo Y."/>
        </authorList>
    </citation>
    <scope>NUCLEOTIDE SEQUENCE [LARGE SCALE GENOMIC DNA]</scope>
    <source>
        <strain evidence="2 3">R39</strain>
    </source>
</reference>
<evidence type="ECO:0000313" key="3">
    <source>
        <dbReference type="Proteomes" id="UP001234798"/>
    </source>
</evidence>
<gene>
    <name evidence="2" type="ORF">RAS12_16245</name>
</gene>
<sequence length="682" mass="74906">MSSPAIPTQQRITAGRWLALLATAIIIFLSLDLGGVQPEFRVKIAPASAKEGSVHVVFYGRDFDAYRSAGSLTVPATGWQIIRGADSTVLVGQPPAEALEIKARDVPVKLALVHHAGGGTLSMDNGAGYTHSIALQSPNETVSSLVIGGPDSAAPPSGEVARFSLPVQIAAAAAVLALLIAITWQMSRRPQAGAIRLPSPKRIEIAFFALPFLLTTCATLIAFVPGNVSYDGSLQWVQAAGRGELFEPLGYPATYLMRMFTRATTSPLPLLILQSVLAAFGMALVLRELRYRGVPFLITLAMATAIAITPQYFSFFTNLGKDPLSLMGTLFFAWALLHLFRQPKNSRPSWKILSALIAAGLFSGLMRNNVMPIILLVLACALVLLFWRRRNYALIGAGAVFLIAAMVIPKVLVNQATQEVDKYQRPAERVRILPNADLPLGVFTNLYIYHLFSAAMANGVAVPEEEAKPFFAIMPQDQWKKYSCYMTDTTMASLGRNIRFTQQEYNAHLQQHQTAMAKTVVGIVQDHPGLLFDRQACITKVLWQIGVGQHPFQATTMLGYDIVDKRFLPLAGESRTLWPSLRHQIQRYEQWTENSSRFWLFWKPALPLMLGFFIVALYLARNRDVGVILVALLPVISIAQLLLVIPFPAYRYAYPSVLIMLLLSTLVFSRPGLAAQTAKASD</sequence>
<keyword evidence="3" id="KW-1185">Reference proteome</keyword>
<feature type="transmembrane region" description="Helical" evidence="1">
    <location>
        <begin position="165"/>
        <end position="184"/>
    </location>
</feature>
<dbReference type="EMBL" id="CP132976">
    <property type="protein sequence ID" value="WMD18202.1"/>
    <property type="molecule type" value="Genomic_DNA"/>
</dbReference>
<dbReference type="RefSeq" id="WP_306937100.1">
    <property type="nucleotide sequence ID" value="NZ_CP132976.1"/>
</dbReference>
<keyword evidence="1" id="KW-0472">Membrane</keyword>
<feature type="transmembrane region" description="Helical" evidence="1">
    <location>
        <begin position="293"/>
        <end position="312"/>
    </location>
</feature>
<proteinExistence type="predicted"/>
<feature type="transmembrane region" description="Helical" evidence="1">
    <location>
        <begin position="324"/>
        <end position="341"/>
    </location>
</feature>
<feature type="transmembrane region" description="Helical" evidence="1">
    <location>
        <begin position="268"/>
        <end position="286"/>
    </location>
</feature>
<feature type="transmembrane region" description="Helical" evidence="1">
    <location>
        <begin position="370"/>
        <end position="387"/>
    </location>
</feature>